<evidence type="ECO:0000256" key="1">
    <source>
        <dbReference type="ARBA" id="ARBA00022603"/>
    </source>
</evidence>
<dbReference type="InterPro" id="IPR041698">
    <property type="entry name" value="Methyltransf_25"/>
</dbReference>
<dbReference type="GO" id="GO:0008168">
    <property type="term" value="F:methyltransferase activity"/>
    <property type="evidence" value="ECO:0007669"/>
    <property type="project" value="UniProtKB-KW"/>
</dbReference>
<dbReference type="PANTHER" id="PTHR43861">
    <property type="entry name" value="TRANS-ACONITATE 2-METHYLTRANSFERASE-RELATED"/>
    <property type="match status" value="1"/>
</dbReference>
<protein>
    <recommendedName>
        <fullName evidence="4">Methyltransferase domain-containing protein</fullName>
    </recommendedName>
</protein>
<keyword evidence="1" id="KW-0489">Methyltransferase</keyword>
<name>A0A4D4KJZ4_9ACTN</name>
<feature type="domain" description="Methyltransferase" evidence="4">
    <location>
        <begin position="107"/>
        <end position="198"/>
    </location>
</feature>
<dbReference type="CDD" id="cd02440">
    <property type="entry name" value="AdoMet_MTases"/>
    <property type="match status" value="1"/>
</dbReference>
<dbReference type="AlphaFoldDB" id="A0A4D4KJZ4"/>
<keyword evidence="6" id="KW-1185">Reference proteome</keyword>
<feature type="region of interest" description="Disordered" evidence="3">
    <location>
        <begin position="1"/>
        <end position="52"/>
    </location>
</feature>
<comment type="caution">
    <text evidence="5">The sequence shown here is derived from an EMBL/GenBank/DDBJ whole genome shotgun (WGS) entry which is preliminary data.</text>
</comment>
<dbReference type="GO" id="GO:0017000">
    <property type="term" value="P:antibiotic biosynthetic process"/>
    <property type="evidence" value="ECO:0007669"/>
    <property type="project" value="UniProtKB-ARBA"/>
</dbReference>
<feature type="compositionally biased region" description="Basic and acidic residues" evidence="3">
    <location>
        <begin position="39"/>
        <end position="52"/>
    </location>
</feature>
<feature type="compositionally biased region" description="Basic residues" evidence="3">
    <location>
        <begin position="26"/>
        <end position="38"/>
    </location>
</feature>
<accession>A0A4D4KJZ4</accession>
<reference evidence="5 6" key="1">
    <citation type="journal article" date="2020" name="Int. J. Syst. Evol. Microbiol.">
        <title>Reclassification of Streptomyces castelarensis and Streptomyces sporoclivatus as later heterotypic synonyms of Streptomyces antimycoticus.</title>
        <authorList>
            <person name="Komaki H."/>
            <person name="Tamura T."/>
        </authorList>
    </citation>
    <scope>NUCLEOTIDE SEQUENCE [LARGE SCALE GENOMIC DNA]</scope>
    <source>
        <strain evidence="5 6">NBRC 12839</strain>
    </source>
</reference>
<dbReference type="Proteomes" id="UP000299290">
    <property type="component" value="Unassembled WGS sequence"/>
</dbReference>
<evidence type="ECO:0000259" key="4">
    <source>
        <dbReference type="Pfam" id="PF13649"/>
    </source>
</evidence>
<dbReference type="EMBL" id="BJHV01000001">
    <property type="protein sequence ID" value="GDY47136.1"/>
    <property type="molecule type" value="Genomic_DNA"/>
</dbReference>
<dbReference type="PANTHER" id="PTHR43861:SF1">
    <property type="entry name" value="TRANS-ACONITATE 2-METHYLTRANSFERASE"/>
    <property type="match status" value="1"/>
</dbReference>
<dbReference type="Pfam" id="PF13649">
    <property type="entry name" value="Methyltransf_25"/>
    <property type="match status" value="1"/>
</dbReference>
<feature type="compositionally biased region" description="Pro residues" evidence="3">
    <location>
        <begin position="1"/>
        <end position="10"/>
    </location>
</feature>
<evidence type="ECO:0000313" key="5">
    <source>
        <dbReference type="EMBL" id="GDY47136.1"/>
    </source>
</evidence>
<gene>
    <name evidence="5" type="ORF">SANT12839_080180</name>
</gene>
<keyword evidence="2" id="KW-0808">Transferase</keyword>
<sequence length="269" mass="29397">MGRRGPPPGLAPTGPVVGDGAQPGHPRPHAQRRRRRERRRTDARKPFAERTRPQLPCSAVDIDDPKDVVRRGYDALSRHYEQSYATETKYQPWLGALQERIPPAATVLDLGCGCGVPVARALASAGHRVTGVDISGEQIRRARELVPEAEFRQADATAVEFPAASFDAVVSLYALIHLPLAEQPPLLARIATWLRPGGWLLATTGHTAWTGANDNWLGGGATMWWSHADAATYRDWLTRAGLTVEGEEFVPEGDSGHALFWARRPVAGE</sequence>
<evidence type="ECO:0000313" key="6">
    <source>
        <dbReference type="Proteomes" id="UP000299290"/>
    </source>
</evidence>
<organism evidence="5 6">
    <name type="scientific">Streptomyces antimycoticus</name>
    <dbReference type="NCBI Taxonomy" id="68175"/>
    <lineage>
        <taxon>Bacteria</taxon>
        <taxon>Bacillati</taxon>
        <taxon>Actinomycetota</taxon>
        <taxon>Actinomycetes</taxon>
        <taxon>Kitasatosporales</taxon>
        <taxon>Streptomycetaceae</taxon>
        <taxon>Streptomyces</taxon>
        <taxon>Streptomyces violaceusniger group</taxon>
    </lineage>
</organism>
<dbReference type="GO" id="GO:0032259">
    <property type="term" value="P:methylation"/>
    <property type="evidence" value="ECO:0007669"/>
    <property type="project" value="UniProtKB-KW"/>
</dbReference>
<evidence type="ECO:0000256" key="3">
    <source>
        <dbReference type="SAM" id="MobiDB-lite"/>
    </source>
</evidence>
<evidence type="ECO:0000256" key="2">
    <source>
        <dbReference type="ARBA" id="ARBA00022679"/>
    </source>
</evidence>
<proteinExistence type="predicted"/>
<dbReference type="Gene3D" id="3.40.50.150">
    <property type="entry name" value="Vaccinia Virus protein VP39"/>
    <property type="match status" value="1"/>
</dbReference>
<dbReference type="InterPro" id="IPR029063">
    <property type="entry name" value="SAM-dependent_MTases_sf"/>
</dbReference>
<dbReference type="SUPFAM" id="SSF53335">
    <property type="entry name" value="S-adenosyl-L-methionine-dependent methyltransferases"/>
    <property type="match status" value="1"/>
</dbReference>